<sequence length="982" mass="116245">MGYAKCKIPQRLTPTRQRTPSANKAMPDTKYKPSIRPRSNESATKSNKIFDDTIEMIPNMTRSARLERERLLPISKRPFIKRQLNNDNYNDSPNKTTRQIITIPLRQETIKKCEELELNQKDSTDAAQLYSDMKNLFYDSNEEESVTSRSDKIAYLKNNWQEKILQFQEMKSELYNRQKTILEVYAILRNTKEKLRVLGHPASLPSAEDLRVMNVANMSPGQLLQLCAGSKVKKEENEQLSPRGLTIDLKRVNDMPSKLVATCEQTLVKRKEFIDWFHSFLNNSVKEYSKQKLLKKVNEFNEENDMIYSSLQNSKSEFLNEINDYLRTYWNEAVRLQMQNEELTCTLSELNSQNKDLQKRIHICEQQKSYNNKLRIEELEKELKEENIKRMTIKDRLSRAEGQVKIGEERSLQLESSLSHARNRTRSLERTVQQLHDQNEQLQKDFDVELNKLKESMRKNTLQLEEIAAARESLQAEKEDFKKKLEELSEQYSESVNNVNQELNKNVTKLMDVEKKYKHSKEENLSLRNTVESQSARIADTEERYAQLLGEYKDMEAAFKETVKYKDQFEETREKLEKTNSDLAKYKNFVSEHSKVIKEMETDYKRCHMLEEKLKGEIKKKEEYIAILENKQEHMERQIQESESKMKMYESQLIDFKEQIKVLQEHFGELKDLNNLRNLVEEQNSLLSKAKEDLKKITEDIFMKRGELNEVEDTLREQDEILKERKNILQIMSEKEEEQNNIIHLSQEIEEKNTEINSLITNIETRKQQICQLEKIILTLEDQNCRAAIQKRKDHDKIHSLEMKLKDCECYIEKKLNRAPQFEHLDNLIKILEEEIEAPYEKQLLAAKESYSDYRNLEVLDNHHTKRFYDEHNQIQQENVKTPTKIVMGNFVKKTYDLSNDSKYDYDNLDRKQAITHIETQKWMPPPNADDLMAFNENNLIYHNRPGQAKYPAEKYLKNLLPDQSRVDKKSKMFKFAGHPLA</sequence>
<gene>
    <name evidence="3" type="ORF">KGM_211946</name>
</gene>
<feature type="coiled-coil region" evidence="1">
    <location>
        <begin position="531"/>
        <end position="586"/>
    </location>
</feature>
<feature type="region of interest" description="Disordered" evidence="2">
    <location>
        <begin position="1"/>
        <end position="45"/>
    </location>
</feature>
<feature type="compositionally biased region" description="Polar residues" evidence="2">
    <location>
        <begin position="12"/>
        <end position="22"/>
    </location>
</feature>
<feature type="coiled-coil region" evidence="1">
    <location>
        <begin position="333"/>
        <end position="505"/>
    </location>
</feature>
<dbReference type="InParanoid" id="A0A212FHY6"/>
<comment type="caution">
    <text evidence="3">The sequence shown here is derived from an EMBL/GenBank/DDBJ whole genome shotgun (WGS) entry which is preliminary data.</text>
</comment>
<evidence type="ECO:0000313" key="4">
    <source>
        <dbReference type="Proteomes" id="UP000007151"/>
    </source>
</evidence>
<dbReference type="Proteomes" id="UP000007151">
    <property type="component" value="Unassembled WGS sequence"/>
</dbReference>
<reference evidence="3 4" key="1">
    <citation type="journal article" date="2011" name="Cell">
        <title>The monarch butterfly genome yields insights into long-distance migration.</title>
        <authorList>
            <person name="Zhan S."/>
            <person name="Merlin C."/>
            <person name="Boore J.L."/>
            <person name="Reppert S.M."/>
        </authorList>
    </citation>
    <scope>NUCLEOTIDE SEQUENCE [LARGE SCALE GENOMIC DNA]</scope>
    <source>
        <strain evidence="3">F-2</strain>
    </source>
</reference>
<feature type="coiled-coil region" evidence="1">
    <location>
        <begin position="728"/>
        <end position="769"/>
    </location>
</feature>
<dbReference type="eggNOG" id="KOG1836">
    <property type="taxonomic scope" value="Eukaryota"/>
</dbReference>
<name>A0A212FHY6_DANPL</name>
<protein>
    <submittedName>
        <fullName evidence="3">Uncharacterized protein</fullName>
    </submittedName>
</protein>
<dbReference type="AlphaFoldDB" id="A0A212FHY6"/>
<evidence type="ECO:0000313" key="3">
    <source>
        <dbReference type="EMBL" id="OWR53354.1"/>
    </source>
</evidence>
<proteinExistence type="predicted"/>
<keyword evidence="4" id="KW-1185">Reference proteome</keyword>
<organism evidence="3 4">
    <name type="scientific">Danaus plexippus plexippus</name>
    <dbReference type="NCBI Taxonomy" id="278856"/>
    <lineage>
        <taxon>Eukaryota</taxon>
        <taxon>Metazoa</taxon>
        <taxon>Ecdysozoa</taxon>
        <taxon>Arthropoda</taxon>
        <taxon>Hexapoda</taxon>
        <taxon>Insecta</taxon>
        <taxon>Pterygota</taxon>
        <taxon>Neoptera</taxon>
        <taxon>Endopterygota</taxon>
        <taxon>Lepidoptera</taxon>
        <taxon>Glossata</taxon>
        <taxon>Ditrysia</taxon>
        <taxon>Papilionoidea</taxon>
        <taxon>Nymphalidae</taxon>
        <taxon>Danainae</taxon>
        <taxon>Danaini</taxon>
        <taxon>Danaina</taxon>
        <taxon>Danaus</taxon>
        <taxon>Danaus</taxon>
    </lineage>
</organism>
<accession>A0A212FHY6</accession>
<dbReference type="KEGG" id="dpl:KGM_211946"/>
<evidence type="ECO:0000256" key="1">
    <source>
        <dbReference type="SAM" id="Coils"/>
    </source>
</evidence>
<feature type="coiled-coil region" evidence="1">
    <location>
        <begin position="611"/>
        <end position="700"/>
    </location>
</feature>
<dbReference type="EMBL" id="AGBW02008449">
    <property type="protein sequence ID" value="OWR53354.1"/>
    <property type="molecule type" value="Genomic_DNA"/>
</dbReference>
<evidence type="ECO:0000256" key="2">
    <source>
        <dbReference type="SAM" id="MobiDB-lite"/>
    </source>
</evidence>
<dbReference type="STRING" id="278856.A0A212FHY6"/>
<keyword evidence="1" id="KW-0175">Coiled coil</keyword>